<dbReference type="EMBL" id="VSSQ01001039">
    <property type="protein sequence ID" value="MPM04436.1"/>
    <property type="molecule type" value="Genomic_DNA"/>
</dbReference>
<sequence>MSQHLAKPERIAAILPCYSATGDTTKIITTDGLTNTSDVRIRTIVRRLALSRATDLLALKKRAASATQSSILQPLPLTPGLVLCPVKVRTPRVAGDTSTGYINYYAIKSVEKTSQAPYQAIIILVGGIQLPVLWTVPTVNKHLQNARLAMHYAPQHSHCGVHEDVKVYAPEIVPIIQKFVEVICDIVAAKQR</sequence>
<gene>
    <name evidence="1" type="ORF">SDC9_50713</name>
</gene>
<proteinExistence type="predicted"/>
<name>A0A644WKL4_9ZZZZ</name>
<dbReference type="AlphaFoldDB" id="A0A644WKL4"/>
<comment type="caution">
    <text evidence="1">The sequence shown here is derived from an EMBL/GenBank/DDBJ whole genome shotgun (WGS) entry which is preliminary data.</text>
</comment>
<evidence type="ECO:0000313" key="1">
    <source>
        <dbReference type="EMBL" id="MPM04436.1"/>
    </source>
</evidence>
<organism evidence="1">
    <name type="scientific">bioreactor metagenome</name>
    <dbReference type="NCBI Taxonomy" id="1076179"/>
    <lineage>
        <taxon>unclassified sequences</taxon>
        <taxon>metagenomes</taxon>
        <taxon>ecological metagenomes</taxon>
    </lineage>
</organism>
<accession>A0A644WKL4</accession>
<protein>
    <submittedName>
        <fullName evidence="1">Uncharacterized protein</fullName>
    </submittedName>
</protein>
<reference evidence="1" key="1">
    <citation type="submission" date="2019-08" db="EMBL/GenBank/DDBJ databases">
        <authorList>
            <person name="Kucharzyk K."/>
            <person name="Murdoch R.W."/>
            <person name="Higgins S."/>
            <person name="Loffler F."/>
        </authorList>
    </citation>
    <scope>NUCLEOTIDE SEQUENCE</scope>
</reference>